<name>A0A178HYY2_9HYPH</name>
<proteinExistence type="predicted"/>
<sequence length="407" mass="42871">MIKTMKTTGLMLATGLATLAMMQPAMALDAEAFVDRIETVYKAMGYDFTFGPASVDGDTVTIDGATMAVVGLDEEPSEIDTVLTFSGVVEYEDGSYTMEELTIPDIDTEFATDPVGHLSLTGIVAQDLWLPPEGDTSAAALVQTIGRVATGPLVVTRDGVEVIKLDAMDMTSDFTFADDDSLESVQSDFSITNIWADLATFSEDDAESAAIIEALGLGTINGNISQSMDWTMADGHLVVDEALFDFADIGALNLTFDLTGFTMDVLDKIYAMQSSDLDPESEEGQAQQMMMGMEMAQALSIVGASVRYDDAGIAGRLLDMFAAQSGVERAQFVETIKPMVPAMVGQAGIPALTELVVPAANAFLDDPQSFEVKVAPPSPTSFLVLAAAAANPAGLISALGLTVAANQ</sequence>
<dbReference type="EMBL" id="LVVY01000086">
    <property type="protein sequence ID" value="OAM77185.1"/>
    <property type="molecule type" value="Genomic_DNA"/>
</dbReference>
<comment type="caution">
    <text evidence="2">The sequence shown here is derived from an EMBL/GenBank/DDBJ whole genome shotgun (WGS) entry which is preliminary data.</text>
</comment>
<evidence type="ECO:0000313" key="2">
    <source>
        <dbReference type="EMBL" id="OAM77185.1"/>
    </source>
</evidence>
<organism evidence="2 3">
    <name type="scientific">Devosia elaeis</name>
    <dbReference type="NCBI Taxonomy" id="1770058"/>
    <lineage>
        <taxon>Bacteria</taxon>
        <taxon>Pseudomonadati</taxon>
        <taxon>Pseudomonadota</taxon>
        <taxon>Alphaproteobacteria</taxon>
        <taxon>Hyphomicrobiales</taxon>
        <taxon>Devosiaceae</taxon>
        <taxon>Devosia</taxon>
    </lineage>
</organism>
<dbReference type="AlphaFoldDB" id="A0A178HYY2"/>
<evidence type="ECO:0000313" key="3">
    <source>
        <dbReference type="Proteomes" id="UP000078389"/>
    </source>
</evidence>
<dbReference type="Proteomes" id="UP000078389">
    <property type="component" value="Unassembled WGS sequence"/>
</dbReference>
<keyword evidence="1" id="KW-0732">Signal</keyword>
<feature type="signal peptide" evidence="1">
    <location>
        <begin position="1"/>
        <end position="27"/>
    </location>
</feature>
<dbReference type="STRING" id="1770058.A3840_11190"/>
<dbReference type="OrthoDB" id="7824623at2"/>
<feature type="chain" id="PRO_5008088297" description="DUF945 domain-containing protein" evidence="1">
    <location>
        <begin position="28"/>
        <end position="407"/>
    </location>
</feature>
<dbReference type="RefSeq" id="WP_067456341.1">
    <property type="nucleotide sequence ID" value="NZ_LVVY01000086.1"/>
</dbReference>
<accession>A0A178HYY2</accession>
<evidence type="ECO:0000256" key="1">
    <source>
        <dbReference type="SAM" id="SignalP"/>
    </source>
</evidence>
<keyword evidence="3" id="KW-1185">Reference proteome</keyword>
<evidence type="ECO:0008006" key="4">
    <source>
        <dbReference type="Google" id="ProtNLM"/>
    </source>
</evidence>
<protein>
    <recommendedName>
        <fullName evidence="4">DUF945 domain-containing protein</fullName>
    </recommendedName>
</protein>
<reference evidence="2 3" key="1">
    <citation type="submission" date="2016-03" db="EMBL/GenBank/DDBJ databases">
        <title>Genome sequencing of Devosia sp. S37.</title>
        <authorList>
            <person name="Mohd Nor M."/>
        </authorList>
    </citation>
    <scope>NUCLEOTIDE SEQUENCE [LARGE SCALE GENOMIC DNA]</scope>
    <source>
        <strain evidence="2 3">S37</strain>
    </source>
</reference>
<gene>
    <name evidence="2" type="ORF">A3840_11190</name>
</gene>